<evidence type="ECO:0000256" key="4">
    <source>
        <dbReference type="ARBA" id="ARBA00022833"/>
    </source>
</evidence>
<sequence length="256" mass="29377">MGGGPRHLLLLLLVLVTLLSCATSPESNDKRKLAFKFLKHLQGCHHGDKVKDIHDLKKYMEHFDEPKSVGASLAAFDLETVALHEIRHLLGLEHSSVEGAIMFSRISLRVTKGARGKRGFWLDGLLVEPQLQQRRLDEHHPTPDRPDQRHLLRWERLQCLFPSAQLFADLDSRVDKLSKDVQELRDDQEKLQTAFQRECTVAYLRNKAVVAHMKEVNEQLEEIKKTLDDFKTKADPQKIPKDIPDDMATFRDAVQP</sequence>
<dbReference type="Proteomes" id="UP000516437">
    <property type="component" value="Chromosome 7"/>
</dbReference>
<dbReference type="InterPro" id="IPR001818">
    <property type="entry name" value="Pept_M10_metallopeptidase"/>
</dbReference>
<evidence type="ECO:0000313" key="9">
    <source>
        <dbReference type="Proteomes" id="UP000516437"/>
    </source>
</evidence>
<evidence type="ECO:0000256" key="2">
    <source>
        <dbReference type="ARBA" id="ARBA00022723"/>
    </source>
</evidence>
<dbReference type="SUPFAM" id="SSF55486">
    <property type="entry name" value="Metalloproteases ('zincins'), catalytic domain"/>
    <property type="match status" value="1"/>
</dbReference>
<feature type="signal peptide" evidence="6">
    <location>
        <begin position="1"/>
        <end position="21"/>
    </location>
</feature>
<dbReference type="EMBL" id="RXIC02000025">
    <property type="protein sequence ID" value="KAB1205331.1"/>
    <property type="molecule type" value="Genomic_DNA"/>
</dbReference>
<keyword evidence="5" id="KW-0175">Coiled coil</keyword>
<dbReference type="AlphaFoldDB" id="A0A6A1UYD2"/>
<protein>
    <recommendedName>
        <fullName evidence="7">Peptidase M10 metallopeptidase domain-containing protein</fullName>
    </recommendedName>
</protein>
<dbReference type="GO" id="GO:0006508">
    <property type="term" value="P:proteolysis"/>
    <property type="evidence" value="ECO:0007669"/>
    <property type="project" value="UniProtKB-KW"/>
</dbReference>
<organism evidence="8 9">
    <name type="scientific">Morella rubra</name>
    <name type="common">Chinese bayberry</name>
    <dbReference type="NCBI Taxonomy" id="262757"/>
    <lineage>
        <taxon>Eukaryota</taxon>
        <taxon>Viridiplantae</taxon>
        <taxon>Streptophyta</taxon>
        <taxon>Embryophyta</taxon>
        <taxon>Tracheophyta</taxon>
        <taxon>Spermatophyta</taxon>
        <taxon>Magnoliopsida</taxon>
        <taxon>eudicotyledons</taxon>
        <taxon>Gunneridae</taxon>
        <taxon>Pentapetalae</taxon>
        <taxon>rosids</taxon>
        <taxon>fabids</taxon>
        <taxon>Fagales</taxon>
        <taxon>Myricaceae</taxon>
        <taxon>Morella</taxon>
    </lineage>
</organism>
<keyword evidence="3" id="KW-0378">Hydrolase</keyword>
<reference evidence="8 9" key="1">
    <citation type="journal article" date="2019" name="Plant Biotechnol. J.">
        <title>The red bayberry genome and genetic basis of sex determination.</title>
        <authorList>
            <person name="Jia H.M."/>
            <person name="Jia H.J."/>
            <person name="Cai Q.L."/>
            <person name="Wang Y."/>
            <person name="Zhao H.B."/>
            <person name="Yang W.F."/>
            <person name="Wang G.Y."/>
            <person name="Li Y.H."/>
            <person name="Zhan D.L."/>
            <person name="Shen Y.T."/>
            <person name="Niu Q.F."/>
            <person name="Chang L."/>
            <person name="Qiu J."/>
            <person name="Zhao L."/>
            <person name="Xie H.B."/>
            <person name="Fu W.Y."/>
            <person name="Jin J."/>
            <person name="Li X.W."/>
            <person name="Jiao Y."/>
            <person name="Zhou C.C."/>
            <person name="Tu T."/>
            <person name="Chai C.Y."/>
            <person name="Gao J.L."/>
            <person name="Fan L.J."/>
            <person name="van de Weg E."/>
            <person name="Wang J.Y."/>
            <person name="Gao Z.S."/>
        </authorList>
    </citation>
    <scope>NUCLEOTIDE SEQUENCE [LARGE SCALE GENOMIC DNA]</scope>
    <source>
        <tissue evidence="8">Leaves</tissue>
    </source>
</reference>
<evidence type="ECO:0000259" key="7">
    <source>
        <dbReference type="Pfam" id="PF00413"/>
    </source>
</evidence>
<gene>
    <name evidence="8" type="ORF">CJ030_MR7G012033</name>
</gene>
<proteinExistence type="predicted"/>
<evidence type="ECO:0000313" key="8">
    <source>
        <dbReference type="EMBL" id="KAB1205331.1"/>
    </source>
</evidence>
<dbReference type="GO" id="GO:0004222">
    <property type="term" value="F:metalloendopeptidase activity"/>
    <property type="evidence" value="ECO:0007669"/>
    <property type="project" value="InterPro"/>
</dbReference>
<accession>A0A6A1UYD2</accession>
<dbReference type="Pfam" id="PF00413">
    <property type="entry name" value="Peptidase_M10"/>
    <property type="match status" value="1"/>
</dbReference>
<dbReference type="InterPro" id="IPR024079">
    <property type="entry name" value="MetalloPept_cat_dom_sf"/>
</dbReference>
<dbReference type="PROSITE" id="PS51257">
    <property type="entry name" value="PROKAR_LIPOPROTEIN"/>
    <property type="match status" value="1"/>
</dbReference>
<keyword evidence="1" id="KW-0645">Protease</keyword>
<evidence type="ECO:0000256" key="3">
    <source>
        <dbReference type="ARBA" id="ARBA00022801"/>
    </source>
</evidence>
<dbReference type="Gene3D" id="3.40.390.10">
    <property type="entry name" value="Collagenase (Catalytic Domain)"/>
    <property type="match status" value="1"/>
</dbReference>
<keyword evidence="2" id="KW-0479">Metal-binding</keyword>
<feature type="domain" description="Peptidase M10 metallopeptidase" evidence="7">
    <location>
        <begin position="62"/>
        <end position="107"/>
    </location>
</feature>
<feature type="coiled-coil region" evidence="5">
    <location>
        <begin position="167"/>
        <end position="233"/>
    </location>
</feature>
<dbReference type="GO" id="GO:0031012">
    <property type="term" value="C:extracellular matrix"/>
    <property type="evidence" value="ECO:0007669"/>
    <property type="project" value="InterPro"/>
</dbReference>
<keyword evidence="9" id="KW-1185">Reference proteome</keyword>
<dbReference type="SMR" id="A0A6A1UYD2"/>
<keyword evidence="4" id="KW-0862">Zinc</keyword>
<evidence type="ECO:0000256" key="5">
    <source>
        <dbReference type="SAM" id="Coils"/>
    </source>
</evidence>
<evidence type="ECO:0000256" key="1">
    <source>
        <dbReference type="ARBA" id="ARBA00022670"/>
    </source>
</evidence>
<feature type="chain" id="PRO_5025657956" description="Peptidase M10 metallopeptidase domain-containing protein" evidence="6">
    <location>
        <begin position="22"/>
        <end position="256"/>
    </location>
</feature>
<comment type="caution">
    <text evidence="8">The sequence shown here is derived from an EMBL/GenBank/DDBJ whole genome shotgun (WGS) entry which is preliminary data.</text>
</comment>
<evidence type="ECO:0000256" key="6">
    <source>
        <dbReference type="SAM" id="SignalP"/>
    </source>
</evidence>
<keyword evidence="6" id="KW-0732">Signal</keyword>
<dbReference type="GO" id="GO:0008270">
    <property type="term" value="F:zinc ion binding"/>
    <property type="evidence" value="ECO:0007669"/>
    <property type="project" value="InterPro"/>
</dbReference>
<name>A0A6A1UYD2_9ROSI</name>